<dbReference type="InterPro" id="IPR005182">
    <property type="entry name" value="YdbS-like_PH"/>
</dbReference>
<name>A0A841CSY7_9PSEU</name>
<protein>
    <recommendedName>
        <fullName evidence="2">YdbS-like PH domain-containing protein</fullName>
    </recommendedName>
</protein>
<evidence type="ECO:0000313" key="4">
    <source>
        <dbReference type="Proteomes" id="UP000547510"/>
    </source>
</evidence>
<dbReference type="PANTHER" id="PTHR34473:SF3">
    <property type="entry name" value="TRANSMEMBRANE PROTEIN-RELATED"/>
    <property type="match status" value="1"/>
</dbReference>
<comment type="caution">
    <text evidence="3">The sequence shown here is derived from an EMBL/GenBank/DDBJ whole genome shotgun (WGS) entry which is preliminary data.</text>
</comment>
<feature type="transmembrane region" description="Helical" evidence="1">
    <location>
        <begin position="31"/>
        <end position="56"/>
    </location>
</feature>
<dbReference type="PANTHER" id="PTHR34473">
    <property type="entry name" value="UPF0699 TRANSMEMBRANE PROTEIN YDBS"/>
    <property type="match status" value="1"/>
</dbReference>
<evidence type="ECO:0000313" key="3">
    <source>
        <dbReference type="EMBL" id="MBB5958546.1"/>
    </source>
</evidence>
<dbReference type="Pfam" id="PF03703">
    <property type="entry name" value="bPH_2"/>
    <property type="match status" value="1"/>
</dbReference>
<organism evidence="3 4">
    <name type="scientific">Saccharothrix tamanrassetensis</name>
    <dbReference type="NCBI Taxonomy" id="1051531"/>
    <lineage>
        <taxon>Bacteria</taxon>
        <taxon>Bacillati</taxon>
        <taxon>Actinomycetota</taxon>
        <taxon>Actinomycetes</taxon>
        <taxon>Pseudonocardiales</taxon>
        <taxon>Pseudonocardiaceae</taxon>
        <taxon>Saccharothrix</taxon>
    </lineage>
</organism>
<keyword evidence="1" id="KW-1133">Transmembrane helix</keyword>
<dbReference type="RefSeq" id="WP_184694584.1">
    <property type="nucleotide sequence ID" value="NZ_JACHJN010000008.1"/>
</dbReference>
<evidence type="ECO:0000259" key="2">
    <source>
        <dbReference type="Pfam" id="PF03703"/>
    </source>
</evidence>
<reference evidence="3 4" key="1">
    <citation type="submission" date="2020-08" db="EMBL/GenBank/DDBJ databases">
        <title>Genomic Encyclopedia of Type Strains, Phase III (KMG-III): the genomes of soil and plant-associated and newly described type strains.</title>
        <authorList>
            <person name="Whitman W."/>
        </authorList>
    </citation>
    <scope>NUCLEOTIDE SEQUENCE [LARGE SCALE GENOMIC DNA]</scope>
    <source>
        <strain evidence="3 4">CECT 8640</strain>
    </source>
</reference>
<keyword evidence="1" id="KW-0812">Transmembrane</keyword>
<feature type="domain" description="YdbS-like PH" evidence="2">
    <location>
        <begin position="89"/>
        <end position="164"/>
    </location>
</feature>
<feature type="transmembrane region" description="Helical" evidence="1">
    <location>
        <begin position="62"/>
        <end position="80"/>
    </location>
</feature>
<keyword evidence="4" id="KW-1185">Reference proteome</keyword>
<dbReference type="Proteomes" id="UP000547510">
    <property type="component" value="Unassembled WGS sequence"/>
</dbReference>
<accession>A0A841CSY7</accession>
<sequence length="176" mass="19973">MTEASPSAPLGLGSEEFVIHPPRHRVDRRFILWRTLNTFFWALGVLGVLVTLYVLFENIRTWLLPITLIIGAVYLVNLAVMPTWRYLVHRWETSDEAVYVLQGWLTREWRIIPISRIQRIDTERGPLQQMLGLATVKVVTASSEGGITIEGLDVEVAEKTVRHLNEITQATPGDAT</sequence>
<dbReference type="AlphaFoldDB" id="A0A841CSY7"/>
<proteinExistence type="predicted"/>
<keyword evidence="1" id="KW-0472">Membrane</keyword>
<evidence type="ECO:0000256" key="1">
    <source>
        <dbReference type="SAM" id="Phobius"/>
    </source>
</evidence>
<dbReference type="EMBL" id="JACHJN010000008">
    <property type="protein sequence ID" value="MBB5958546.1"/>
    <property type="molecule type" value="Genomic_DNA"/>
</dbReference>
<gene>
    <name evidence="3" type="ORF">FHS29_005154</name>
</gene>